<evidence type="ECO:0000256" key="2">
    <source>
        <dbReference type="ARBA" id="ARBA00022840"/>
    </source>
</evidence>
<dbReference type="SMART" id="SM00382">
    <property type="entry name" value="AAA"/>
    <property type="match status" value="2"/>
</dbReference>
<dbReference type="RefSeq" id="WP_147714723.1">
    <property type="nucleotide sequence ID" value="NZ_VKAD01000002.1"/>
</dbReference>
<comment type="caution">
    <text evidence="5">The sequence shown here is derived from an EMBL/GenBank/DDBJ whole genome shotgun (WGS) entry which is preliminary data.</text>
</comment>
<dbReference type="SUPFAM" id="SSF52540">
    <property type="entry name" value="P-loop containing nucleoside triphosphate hydrolases"/>
    <property type="match status" value="2"/>
</dbReference>
<feature type="region of interest" description="Disordered" evidence="3">
    <location>
        <begin position="508"/>
        <end position="543"/>
    </location>
</feature>
<keyword evidence="1" id="KW-0547">Nucleotide-binding</keyword>
<evidence type="ECO:0000256" key="1">
    <source>
        <dbReference type="ARBA" id="ARBA00022741"/>
    </source>
</evidence>
<dbReference type="InterPro" id="IPR003593">
    <property type="entry name" value="AAA+_ATPase"/>
</dbReference>
<protein>
    <submittedName>
        <fullName evidence="5">ABC-F family ATP-binding cassette domain-containing protein</fullName>
    </submittedName>
</protein>
<dbReference type="GO" id="GO:0016887">
    <property type="term" value="F:ATP hydrolysis activity"/>
    <property type="evidence" value="ECO:0007669"/>
    <property type="project" value="InterPro"/>
</dbReference>
<evidence type="ECO:0000313" key="6">
    <source>
        <dbReference type="Proteomes" id="UP000321764"/>
    </source>
</evidence>
<gene>
    <name evidence="5" type="ORF">FME95_11990</name>
</gene>
<dbReference type="PROSITE" id="PS00211">
    <property type="entry name" value="ABC_TRANSPORTER_1"/>
    <property type="match status" value="1"/>
</dbReference>
<dbReference type="PANTHER" id="PTHR42855">
    <property type="entry name" value="ABC TRANSPORTER ATP-BINDING SUBUNIT"/>
    <property type="match status" value="1"/>
</dbReference>
<dbReference type="Gene3D" id="3.40.50.300">
    <property type="entry name" value="P-loop containing nucleotide triphosphate hydrolases"/>
    <property type="match status" value="2"/>
</dbReference>
<name>A0A5C8Z3K5_9GAMM</name>
<dbReference type="EMBL" id="VKAD01000002">
    <property type="protein sequence ID" value="TXR52127.1"/>
    <property type="molecule type" value="Genomic_DNA"/>
</dbReference>
<dbReference type="Pfam" id="PF00005">
    <property type="entry name" value="ABC_tran"/>
    <property type="match status" value="2"/>
</dbReference>
<organism evidence="5 6">
    <name type="scientific">Reinekea thalattae</name>
    <dbReference type="NCBI Taxonomy" id="2593301"/>
    <lineage>
        <taxon>Bacteria</taxon>
        <taxon>Pseudomonadati</taxon>
        <taxon>Pseudomonadota</taxon>
        <taxon>Gammaproteobacteria</taxon>
        <taxon>Oceanospirillales</taxon>
        <taxon>Saccharospirillaceae</taxon>
        <taxon>Reinekea</taxon>
    </lineage>
</organism>
<dbReference type="InterPro" id="IPR027417">
    <property type="entry name" value="P-loop_NTPase"/>
</dbReference>
<feature type="domain" description="ABC transporter" evidence="4">
    <location>
        <begin position="4"/>
        <end position="222"/>
    </location>
</feature>
<evidence type="ECO:0000256" key="3">
    <source>
        <dbReference type="SAM" id="MobiDB-lite"/>
    </source>
</evidence>
<proteinExistence type="predicted"/>
<sequence length="591" mass="66996">MSLINVLNISFQAGTKKLFDNLSFSIEPGDRIGLVGHNGCGKSSLLSLLLNRQTPDDGRIQIQRGLKVGSVEQFVPEGLAELTMLDSLLDTIEFDERLSRKYEAETLLYSLGFSNDQFKQKMAELSGGQKSLILFARAIIKEPELILLDEPGNHMDVSAMNALKQFLSQPQVPAFLMISHDRDLLDSVTNRTLWLRDERCYSFALPYSLARLALADQDEAAAKTRASEEKQIDKLKVSAKRLATWGKVYDNEDLARKAKTMEKRVDKLEANKTFISQGTGLSLSVDTELLRSKQLFTFENERITAPDGRLLYAIDELVFRPGDRIALLGINGSGKSSCIKSLLANSEKDIGQQTTTRFNPNVRIGYFDQELELFDQPISIFDWLLEHSHAQADDITQTLIHWGFAYRDHSRLVNRLSGGERARLVLLGFQLEQPNLLIMDEPTNHIDLQGKEQLEQELMADGLSLLLTSHDKLFIERVATRYWLIEAGQLKEIHDLNDFYRSLDTTIHDSLNNHPNRDTSIDSVARPRNNNSSTSVAGEDTGSTTNEELLLERVYQLETLLTEDKARKKKFQKPKKQQQWQNELEELLGQL</sequence>
<keyword evidence="6" id="KW-1185">Reference proteome</keyword>
<dbReference type="OrthoDB" id="9762051at2"/>
<accession>A0A5C8Z3K5</accession>
<dbReference type="PROSITE" id="PS50893">
    <property type="entry name" value="ABC_TRANSPORTER_2"/>
    <property type="match status" value="2"/>
</dbReference>
<dbReference type="InterPro" id="IPR003439">
    <property type="entry name" value="ABC_transporter-like_ATP-bd"/>
</dbReference>
<evidence type="ECO:0000313" key="5">
    <source>
        <dbReference type="EMBL" id="TXR52127.1"/>
    </source>
</evidence>
<dbReference type="Proteomes" id="UP000321764">
    <property type="component" value="Unassembled WGS sequence"/>
</dbReference>
<evidence type="ECO:0000259" key="4">
    <source>
        <dbReference type="PROSITE" id="PS50893"/>
    </source>
</evidence>
<dbReference type="InterPro" id="IPR017871">
    <property type="entry name" value="ABC_transporter-like_CS"/>
</dbReference>
<dbReference type="CDD" id="cd03221">
    <property type="entry name" value="ABCF_EF-3"/>
    <property type="match status" value="1"/>
</dbReference>
<dbReference type="GO" id="GO:0005524">
    <property type="term" value="F:ATP binding"/>
    <property type="evidence" value="ECO:0007669"/>
    <property type="project" value="UniProtKB-KW"/>
</dbReference>
<dbReference type="AlphaFoldDB" id="A0A5C8Z3K5"/>
<keyword evidence="2 5" id="KW-0067">ATP-binding</keyword>
<dbReference type="PANTHER" id="PTHR42855:SF2">
    <property type="entry name" value="DRUG RESISTANCE ABC TRANSPORTER,ATP-BINDING PROTEIN"/>
    <property type="match status" value="1"/>
</dbReference>
<dbReference type="InterPro" id="IPR051309">
    <property type="entry name" value="ABCF_ATPase"/>
</dbReference>
<reference evidence="5 6" key="1">
    <citation type="submission" date="2019-07" db="EMBL/GenBank/DDBJ databases">
        <title>Reinekea sp. strain SSH23 genome sequencing and assembly.</title>
        <authorList>
            <person name="Kim I."/>
        </authorList>
    </citation>
    <scope>NUCLEOTIDE SEQUENCE [LARGE SCALE GENOMIC DNA]</scope>
    <source>
        <strain evidence="5 6">SSH23</strain>
    </source>
</reference>
<feature type="compositionally biased region" description="Polar residues" evidence="3">
    <location>
        <begin position="528"/>
        <end position="543"/>
    </location>
</feature>
<feature type="domain" description="ABC transporter" evidence="4">
    <location>
        <begin position="290"/>
        <end position="512"/>
    </location>
</feature>